<proteinExistence type="predicted"/>
<dbReference type="EMBL" id="BGPR01000599">
    <property type="protein sequence ID" value="GBM27957.1"/>
    <property type="molecule type" value="Genomic_DNA"/>
</dbReference>
<reference evidence="1 2" key="1">
    <citation type="journal article" date="2019" name="Sci. Rep.">
        <title>Orb-weaving spider Araneus ventricosus genome elucidates the spidroin gene catalogue.</title>
        <authorList>
            <person name="Kono N."/>
            <person name="Nakamura H."/>
            <person name="Ohtoshi R."/>
            <person name="Moran D.A.P."/>
            <person name="Shinohara A."/>
            <person name="Yoshida Y."/>
            <person name="Fujiwara M."/>
            <person name="Mori M."/>
            <person name="Tomita M."/>
            <person name="Arakawa K."/>
        </authorList>
    </citation>
    <scope>NUCLEOTIDE SEQUENCE [LARGE SCALE GENOMIC DNA]</scope>
</reference>
<dbReference type="AlphaFoldDB" id="A0A4Y2EGM2"/>
<keyword evidence="2" id="KW-1185">Reference proteome</keyword>
<dbReference type="Proteomes" id="UP000499080">
    <property type="component" value="Unassembled WGS sequence"/>
</dbReference>
<organism evidence="1 2">
    <name type="scientific">Araneus ventricosus</name>
    <name type="common">Orbweaver spider</name>
    <name type="synonym">Epeira ventricosa</name>
    <dbReference type="NCBI Taxonomy" id="182803"/>
    <lineage>
        <taxon>Eukaryota</taxon>
        <taxon>Metazoa</taxon>
        <taxon>Ecdysozoa</taxon>
        <taxon>Arthropoda</taxon>
        <taxon>Chelicerata</taxon>
        <taxon>Arachnida</taxon>
        <taxon>Araneae</taxon>
        <taxon>Araneomorphae</taxon>
        <taxon>Entelegynae</taxon>
        <taxon>Araneoidea</taxon>
        <taxon>Araneidae</taxon>
        <taxon>Araneus</taxon>
    </lineage>
</organism>
<evidence type="ECO:0000313" key="1">
    <source>
        <dbReference type="EMBL" id="GBM27957.1"/>
    </source>
</evidence>
<accession>A0A4Y2EGM2</accession>
<evidence type="ECO:0000313" key="2">
    <source>
        <dbReference type="Proteomes" id="UP000499080"/>
    </source>
</evidence>
<gene>
    <name evidence="1" type="ORF">AVEN_20573_1</name>
</gene>
<name>A0A4Y2EGM2_ARAVE</name>
<protein>
    <submittedName>
        <fullName evidence="1">Uncharacterized protein</fullName>
    </submittedName>
</protein>
<comment type="caution">
    <text evidence="1">The sequence shown here is derived from an EMBL/GenBank/DDBJ whole genome shotgun (WGS) entry which is preliminary data.</text>
</comment>
<sequence length="100" mass="11308">MANRLARIIPLANAKQNLVFDWSSQGSLYPPQTRTEPIEVSIFIGEPGSELDLMVYKTVNFETDLDQEMVKRPQDVSRNEQLWGKVTFSLTGKYMGGLSL</sequence>